<feature type="compositionally biased region" description="Low complexity" evidence="8">
    <location>
        <begin position="675"/>
        <end position="689"/>
    </location>
</feature>
<dbReference type="GO" id="GO:0071007">
    <property type="term" value="C:U2-type catalytic step 2 spliceosome"/>
    <property type="evidence" value="ECO:0007669"/>
    <property type="project" value="TreeGrafter"/>
</dbReference>
<protein>
    <recommendedName>
        <fullName evidence="13">RNA binding protein Nrd1</fullName>
    </recommendedName>
</protein>
<keyword evidence="12" id="KW-1185">Reference proteome</keyword>
<evidence type="ECO:0000256" key="6">
    <source>
        <dbReference type="ARBA" id="ARBA00023242"/>
    </source>
</evidence>
<feature type="compositionally biased region" description="Low complexity" evidence="8">
    <location>
        <begin position="342"/>
        <end position="353"/>
    </location>
</feature>
<dbReference type="CDD" id="cd16984">
    <property type="entry name" value="CID_Nrd1_like"/>
    <property type="match status" value="1"/>
</dbReference>
<feature type="compositionally biased region" description="Basic and acidic residues" evidence="8">
    <location>
        <begin position="401"/>
        <end position="438"/>
    </location>
</feature>
<feature type="region of interest" description="Disordered" evidence="8">
    <location>
        <begin position="151"/>
        <end position="170"/>
    </location>
</feature>
<dbReference type="InterPro" id="IPR006569">
    <property type="entry name" value="CID_dom"/>
</dbReference>
<dbReference type="FunFam" id="3.30.70.330:FF:000397">
    <property type="entry name" value="RNA binding protein Nrd1"/>
    <property type="match status" value="1"/>
</dbReference>
<feature type="compositionally biased region" description="Low complexity" evidence="8">
    <location>
        <begin position="219"/>
        <end position="229"/>
    </location>
</feature>
<feature type="domain" description="CID" evidence="10">
    <location>
        <begin position="1"/>
        <end position="154"/>
    </location>
</feature>
<dbReference type="GO" id="GO:0017070">
    <property type="term" value="F:U6 snRNA binding"/>
    <property type="evidence" value="ECO:0007669"/>
    <property type="project" value="TreeGrafter"/>
</dbReference>
<feature type="region of interest" description="Disordered" evidence="8">
    <location>
        <begin position="205"/>
        <end position="229"/>
    </location>
</feature>
<dbReference type="InterPro" id="IPR012677">
    <property type="entry name" value="Nucleotide-bd_a/b_plait_sf"/>
</dbReference>
<dbReference type="PANTHER" id="PTHR14089:SF2">
    <property type="entry name" value="PRE-MRNA-SPLICING FACTOR CWC2"/>
    <property type="match status" value="1"/>
</dbReference>
<dbReference type="GO" id="GO:0031126">
    <property type="term" value="P:sno(s)RNA 3'-end processing"/>
    <property type="evidence" value="ECO:0007669"/>
    <property type="project" value="UniProtKB-ARBA"/>
</dbReference>
<dbReference type="SUPFAM" id="SSF48464">
    <property type="entry name" value="ENTH/VHS domain"/>
    <property type="match status" value="1"/>
</dbReference>
<dbReference type="AlphaFoldDB" id="A0A2J6PJ22"/>
<dbReference type="FunFam" id="1.25.40.90:FF:000026">
    <property type="entry name" value="RNA binding protein Nrd1"/>
    <property type="match status" value="1"/>
</dbReference>
<dbReference type="InterPro" id="IPR035979">
    <property type="entry name" value="RBD_domain_sf"/>
</dbReference>
<dbReference type="EMBL" id="KZ613526">
    <property type="protein sequence ID" value="PMD13896.1"/>
    <property type="molecule type" value="Genomic_DNA"/>
</dbReference>
<comment type="subcellular location">
    <subcellularLocation>
        <location evidence="1">Nucleus</location>
    </subcellularLocation>
</comment>
<dbReference type="PANTHER" id="PTHR14089">
    <property type="entry name" value="PRE-MRNA-SPLICING FACTOR RBM22"/>
    <property type="match status" value="1"/>
</dbReference>
<evidence type="ECO:0000259" key="10">
    <source>
        <dbReference type="PROSITE" id="PS51391"/>
    </source>
</evidence>
<reference evidence="11 12" key="1">
    <citation type="submission" date="2016-05" db="EMBL/GenBank/DDBJ databases">
        <title>A degradative enzymes factory behind the ericoid mycorrhizal symbiosis.</title>
        <authorList>
            <consortium name="DOE Joint Genome Institute"/>
            <person name="Martino E."/>
            <person name="Morin E."/>
            <person name="Grelet G."/>
            <person name="Kuo A."/>
            <person name="Kohler A."/>
            <person name="Daghino S."/>
            <person name="Barry K."/>
            <person name="Choi C."/>
            <person name="Cichocki N."/>
            <person name="Clum A."/>
            <person name="Copeland A."/>
            <person name="Hainaut M."/>
            <person name="Haridas S."/>
            <person name="Labutti K."/>
            <person name="Lindquist E."/>
            <person name="Lipzen A."/>
            <person name="Khouja H.-R."/>
            <person name="Murat C."/>
            <person name="Ohm R."/>
            <person name="Olson A."/>
            <person name="Spatafora J."/>
            <person name="Veneault-Fourrey C."/>
            <person name="Henrissat B."/>
            <person name="Grigoriev I."/>
            <person name="Martin F."/>
            <person name="Perotto S."/>
        </authorList>
    </citation>
    <scope>NUCLEOTIDE SEQUENCE [LARGE SCALE GENOMIC DNA]</scope>
    <source>
        <strain evidence="11 12">UAMH 7357</strain>
    </source>
</reference>
<dbReference type="Gene3D" id="3.30.70.330">
    <property type="match status" value="1"/>
</dbReference>
<dbReference type="InterPro" id="IPR008942">
    <property type="entry name" value="ENTH_VHS"/>
</dbReference>
<evidence type="ECO:0000313" key="11">
    <source>
        <dbReference type="EMBL" id="PMD13896.1"/>
    </source>
</evidence>
<dbReference type="GO" id="GO:0006369">
    <property type="term" value="P:termination of RNA polymerase II transcription"/>
    <property type="evidence" value="ECO:0007669"/>
    <property type="project" value="UniProtKB-ARBA"/>
</dbReference>
<dbReference type="GO" id="GO:0008380">
    <property type="term" value="P:RNA splicing"/>
    <property type="evidence" value="ECO:0007669"/>
    <property type="project" value="UniProtKB-KW"/>
</dbReference>
<keyword evidence="5" id="KW-0508">mRNA splicing</keyword>
<evidence type="ECO:0000259" key="9">
    <source>
        <dbReference type="PROSITE" id="PS50102"/>
    </source>
</evidence>
<dbReference type="InterPro" id="IPR039171">
    <property type="entry name" value="Cwc2/Slt11"/>
</dbReference>
<dbReference type="GO" id="GO:0036002">
    <property type="term" value="F:pre-mRNA binding"/>
    <property type="evidence" value="ECO:0007669"/>
    <property type="project" value="TreeGrafter"/>
</dbReference>
<feature type="compositionally biased region" description="Basic and acidic residues" evidence="8">
    <location>
        <begin position="649"/>
        <end position="664"/>
    </location>
</feature>
<dbReference type="GO" id="GO:0010629">
    <property type="term" value="P:negative regulation of gene expression"/>
    <property type="evidence" value="ECO:0007669"/>
    <property type="project" value="UniProtKB-ARBA"/>
</dbReference>
<dbReference type="SMART" id="SM00360">
    <property type="entry name" value="RRM"/>
    <property type="match status" value="1"/>
</dbReference>
<dbReference type="GO" id="GO:0000974">
    <property type="term" value="C:Prp19 complex"/>
    <property type="evidence" value="ECO:0007669"/>
    <property type="project" value="TreeGrafter"/>
</dbReference>
<feature type="region of interest" description="Disordered" evidence="8">
    <location>
        <begin position="330"/>
        <end position="455"/>
    </location>
</feature>
<feature type="domain" description="RRM" evidence="9">
    <location>
        <begin position="478"/>
        <end position="548"/>
    </location>
</feature>
<dbReference type="Gene3D" id="1.25.40.90">
    <property type="match status" value="1"/>
</dbReference>
<sequence length="715" mass="77319">MSSAVAELEAGLQAMLSLKPPGVSGSRIQSITALCTANVQSESVLIQKLYTHFKKAPGTHKLGVLYVVDSVTRKWTEQAKSAGQPINSSAQDGTFAAGVHRVKELLPVLMNDIILSAPDDQKEKIRKLIDIWEKGQTFPLQMLTTFKEKLNVGPQNPSTTPPGSPPADIQQTLGFQQMPASNPAPPARNTTSILEALANMARQNNTAPPANLNIPPQDNQYNVSNSQSNPSQQLAAFNQSVQFPVIPPSVNVPAAAATFASQGTSNGAQNFASNQTNPFAALPPIAPPSALDPAVQQQVMLIKALSAQGFTADKIAGIIAAMGNQAPPMLGAGTIPPPPPQFAAQNPNPAAQNGWGARPEESRDRNVNGYHEAVRSPPGRGYRRRSRSRSPPPAWNSRDSPASRHRDEPNYDYERDSPGRGRVDDRGRGRGRGNDYRQRSPPRRGRSPSPPARSNVAASKWIGHDATIPKGSIKVLSRTLFVGGVTMSEQELRNIFDRFGKVQTCIVNKDKRHAFVKMISRKDAVSAKDAMEKNRTPDSALRTRWGVGFGPRDCSDYQTGVSVIPISKLTDADRKWMLTAEYGGSGGKPIESGMVVEEPDIEIGQGVSSKAISRRMQTDKGGNNGPKSSRERDEEEIQQRHRRGGGGSRDNRREDDRRDDKDRPQAPPSMPPVPAFGNPFPFAFPNGMPIMPPGFSFPGQTAVQPAPPPPPGQRN</sequence>
<keyword evidence="2" id="KW-0597">Phosphoprotein</keyword>
<dbReference type="GO" id="GO:0071006">
    <property type="term" value="C:U2-type catalytic step 1 spliceosome"/>
    <property type="evidence" value="ECO:0007669"/>
    <property type="project" value="TreeGrafter"/>
</dbReference>
<feature type="compositionally biased region" description="Pro residues" evidence="8">
    <location>
        <begin position="665"/>
        <end position="674"/>
    </location>
</feature>
<evidence type="ECO:0000256" key="7">
    <source>
        <dbReference type="PROSITE-ProRule" id="PRU00176"/>
    </source>
</evidence>
<dbReference type="SUPFAM" id="SSF54928">
    <property type="entry name" value="RNA-binding domain, RBD"/>
    <property type="match status" value="1"/>
</dbReference>
<keyword evidence="4 7" id="KW-0694">RNA-binding</keyword>
<evidence type="ECO:0000313" key="12">
    <source>
        <dbReference type="Proteomes" id="UP000235672"/>
    </source>
</evidence>
<proteinExistence type="predicted"/>
<keyword evidence="6" id="KW-0539">Nucleus</keyword>
<dbReference type="Proteomes" id="UP000235672">
    <property type="component" value="Unassembled WGS sequence"/>
</dbReference>
<evidence type="ECO:0000256" key="8">
    <source>
        <dbReference type="SAM" id="MobiDB-lite"/>
    </source>
</evidence>
<dbReference type="Pfam" id="PF21380">
    <property type="entry name" value="Nrd1-Seb1_dom2"/>
    <property type="match status" value="1"/>
</dbReference>
<dbReference type="InterPro" id="IPR000504">
    <property type="entry name" value="RRM_dom"/>
</dbReference>
<dbReference type="PROSITE" id="PS50102">
    <property type="entry name" value="RRM"/>
    <property type="match status" value="1"/>
</dbReference>
<evidence type="ECO:0000256" key="3">
    <source>
        <dbReference type="ARBA" id="ARBA00022728"/>
    </source>
</evidence>
<evidence type="ECO:0000256" key="1">
    <source>
        <dbReference type="ARBA" id="ARBA00004123"/>
    </source>
</evidence>
<dbReference type="Pfam" id="PF00076">
    <property type="entry name" value="RRM_1"/>
    <property type="match status" value="1"/>
</dbReference>
<feature type="region of interest" description="Disordered" evidence="8">
    <location>
        <begin position="601"/>
        <end position="715"/>
    </location>
</feature>
<evidence type="ECO:0000256" key="4">
    <source>
        <dbReference type="ARBA" id="ARBA00022884"/>
    </source>
</evidence>
<dbReference type="Pfam" id="PF04818">
    <property type="entry name" value="CID"/>
    <property type="match status" value="1"/>
</dbReference>
<keyword evidence="3" id="KW-0747">Spliceosome</keyword>
<dbReference type="PROSITE" id="PS51391">
    <property type="entry name" value="CID"/>
    <property type="match status" value="1"/>
</dbReference>
<keyword evidence="3" id="KW-0507">mRNA processing</keyword>
<name>A0A2J6PJ22_9HELO</name>
<feature type="compositionally biased region" description="Polar residues" evidence="8">
    <location>
        <begin position="205"/>
        <end position="218"/>
    </location>
</feature>
<evidence type="ECO:0000256" key="2">
    <source>
        <dbReference type="ARBA" id="ARBA00022553"/>
    </source>
</evidence>
<evidence type="ECO:0008006" key="13">
    <source>
        <dbReference type="Google" id="ProtNLM"/>
    </source>
</evidence>
<dbReference type="STRING" id="1745343.A0A2J6PJ22"/>
<feature type="compositionally biased region" description="Pro residues" evidence="8">
    <location>
        <begin position="705"/>
        <end position="715"/>
    </location>
</feature>
<dbReference type="SMART" id="SM00582">
    <property type="entry name" value="RPR"/>
    <property type="match status" value="1"/>
</dbReference>
<evidence type="ECO:0000256" key="5">
    <source>
        <dbReference type="ARBA" id="ARBA00023187"/>
    </source>
</evidence>
<organism evidence="11 12">
    <name type="scientific">Hyaloscypha hepaticicola</name>
    <dbReference type="NCBI Taxonomy" id="2082293"/>
    <lineage>
        <taxon>Eukaryota</taxon>
        <taxon>Fungi</taxon>
        <taxon>Dikarya</taxon>
        <taxon>Ascomycota</taxon>
        <taxon>Pezizomycotina</taxon>
        <taxon>Leotiomycetes</taxon>
        <taxon>Helotiales</taxon>
        <taxon>Hyaloscyphaceae</taxon>
        <taxon>Hyaloscypha</taxon>
    </lineage>
</organism>
<dbReference type="OrthoDB" id="79367at2759"/>
<dbReference type="InterPro" id="IPR048892">
    <property type="entry name" value="Nrd1_Seb1_dom2"/>
</dbReference>
<dbReference type="GO" id="GO:0031124">
    <property type="term" value="P:mRNA 3'-end processing"/>
    <property type="evidence" value="ECO:0007669"/>
    <property type="project" value="UniProtKB-ARBA"/>
</dbReference>
<accession>A0A2J6PJ22</accession>
<gene>
    <name evidence="11" type="ORF">NA56DRAFT_611395</name>
</gene>